<dbReference type="GO" id="GO:0006098">
    <property type="term" value="P:pentose-phosphate shunt"/>
    <property type="evidence" value="ECO:0007669"/>
    <property type="project" value="UniProtKB-UniPathway"/>
</dbReference>
<dbReference type="InterPro" id="IPR039104">
    <property type="entry name" value="6PGL"/>
</dbReference>
<comment type="catalytic activity">
    <reaction evidence="1 7">
        <text>6-phospho-D-glucono-1,5-lactone + H2O = 6-phospho-D-gluconate + H(+)</text>
        <dbReference type="Rhea" id="RHEA:12556"/>
        <dbReference type="ChEBI" id="CHEBI:15377"/>
        <dbReference type="ChEBI" id="CHEBI:15378"/>
        <dbReference type="ChEBI" id="CHEBI:57955"/>
        <dbReference type="ChEBI" id="CHEBI:58759"/>
        <dbReference type="EC" id="3.1.1.31"/>
    </reaction>
</comment>
<evidence type="ECO:0000256" key="3">
    <source>
        <dbReference type="ARBA" id="ARBA00004961"/>
    </source>
</evidence>
<dbReference type="InterPro" id="IPR005900">
    <property type="entry name" value="6-phosphogluconolactonase_DevB"/>
</dbReference>
<gene>
    <name evidence="7 9" type="primary">pgl</name>
    <name evidence="9" type="ORF">E4191_08615</name>
</gene>
<evidence type="ECO:0000256" key="5">
    <source>
        <dbReference type="ARBA" id="ARBA00013198"/>
    </source>
</evidence>
<dbReference type="InterPro" id="IPR037171">
    <property type="entry name" value="NagB/RpiA_transferase-like"/>
</dbReference>
<dbReference type="KEGG" id="plia:E4191_08615"/>
<dbReference type="Pfam" id="PF01182">
    <property type="entry name" value="Glucosamine_iso"/>
    <property type="match status" value="1"/>
</dbReference>
<dbReference type="Proteomes" id="UP000296374">
    <property type="component" value="Chromosome"/>
</dbReference>
<dbReference type="PANTHER" id="PTHR11054">
    <property type="entry name" value="6-PHOSPHOGLUCONOLACTONASE"/>
    <property type="match status" value="1"/>
</dbReference>
<organism evidence="9 10">
    <name type="scientific">Paracoccus liaowanqingii</name>
    <dbReference type="NCBI Taxonomy" id="2560053"/>
    <lineage>
        <taxon>Bacteria</taxon>
        <taxon>Pseudomonadati</taxon>
        <taxon>Pseudomonadota</taxon>
        <taxon>Alphaproteobacteria</taxon>
        <taxon>Rhodobacterales</taxon>
        <taxon>Paracoccaceae</taxon>
        <taxon>Paracoccus</taxon>
    </lineage>
</organism>
<feature type="domain" description="Glucosamine/galactosamine-6-phosphate isomerase" evidence="8">
    <location>
        <begin position="9"/>
        <end position="223"/>
    </location>
</feature>
<name>A0A4P7HN33_9RHOB</name>
<comment type="similarity">
    <text evidence="4 7">Belongs to the glucosamine/galactosamine-6-phosphate isomerase family. 6-phosphogluconolactonase subfamily.</text>
</comment>
<keyword evidence="7 9" id="KW-0378">Hydrolase</keyword>
<comment type="function">
    <text evidence="2 7">Hydrolysis of 6-phosphogluconolactone to 6-phosphogluconate.</text>
</comment>
<dbReference type="NCBIfam" id="TIGR01198">
    <property type="entry name" value="pgl"/>
    <property type="match status" value="1"/>
</dbReference>
<dbReference type="GO" id="GO:0017057">
    <property type="term" value="F:6-phosphogluconolactonase activity"/>
    <property type="evidence" value="ECO:0007669"/>
    <property type="project" value="UniProtKB-UniRule"/>
</dbReference>
<dbReference type="EMBL" id="CP038439">
    <property type="protein sequence ID" value="QBX34767.1"/>
    <property type="molecule type" value="Genomic_DNA"/>
</dbReference>
<protein>
    <recommendedName>
        <fullName evidence="6 7">6-phosphogluconolactonase</fullName>
        <shortName evidence="7">6PGL</shortName>
        <ecNumber evidence="5 7">3.1.1.31</ecNumber>
    </recommendedName>
</protein>
<dbReference type="UniPathway" id="UPA00115">
    <property type="reaction ID" value="UER00409"/>
</dbReference>
<dbReference type="InterPro" id="IPR006148">
    <property type="entry name" value="Glc/Gal-6P_isomerase"/>
</dbReference>
<dbReference type="AlphaFoldDB" id="A0A4P7HN33"/>
<dbReference type="GO" id="GO:0005975">
    <property type="term" value="P:carbohydrate metabolic process"/>
    <property type="evidence" value="ECO:0007669"/>
    <property type="project" value="UniProtKB-UniRule"/>
</dbReference>
<reference evidence="10" key="1">
    <citation type="submission" date="2019-03" db="EMBL/GenBank/DDBJ databases">
        <authorList>
            <person name="Li J."/>
        </authorList>
    </citation>
    <scope>NUCLEOTIDE SEQUENCE [LARGE SCALE GENOMIC DNA]</scope>
    <source>
        <strain evidence="10">2251</strain>
    </source>
</reference>
<dbReference type="PANTHER" id="PTHR11054:SF0">
    <property type="entry name" value="6-PHOSPHOGLUCONOLACTONASE"/>
    <property type="match status" value="1"/>
</dbReference>
<dbReference type="SUPFAM" id="SSF100950">
    <property type="entry name" value="NagB/RpiA/CoA transferase-like"/>
    <property type="match status" value="1"/>
</dbReference>
<evidence type="ECO:0000256" key="6">
    <source>
        <dbReference type="ARBA" id="ARBA00020337"/>
    </source>
</evidence>
<evidence type="ECO:0000313" key="9">
    <source>
        <dbReference type="EMBL" id="QBX34767.1"/>
    </source>
</evidence>
<dbReference type="Gene3D" id="3.40.50.1360">
    <property type="match status" value="1"/>
</dbReference>
<evidence type="ECO:0000256" key="7">
    <source>
        <dbReference type="RuleBase" id="RU365095"/>
    </source>
</evidence>
<evidence type="ECO:0000313" key="10">
    <source>
        <dbReference type="Proteomes" id="UP000296374"/>
    </source>
</evidence>
<evidence type="ECO:0000256" key="4">
    <source>
        <dbReference type="ARBA" id="ARBA00010662"/>
    </source>
</evidence>
<dbReference type="CDD" id="cd01400">
    <property type="entry name" value="6PGL"/>
    <property type="match status" value="1"/>
</dbReference>
<accession>A0A4P7HN33</accession>
<dbReference type="EC" id="3.1.1.31" evidence="5 7"/>
<sequence>MTMEFLVYPDREMLALSLADRIASQLAQHLRGHDRATLCVPGGTSPAPVFDMLSGADLDWGRVTVVLGDERWVDGDHKRSNSRLLRRHLLKEKAAEAEYIDLYTGDASPDLATEGLGARLAPHLPLTVVLLGMGNDMHTASLFPGADHLAAAMASDAPPVMAIRAEGAEEPRITLTRPILSGAINIHLLIMGPEKREALERAQTLDPMQAPIRAFLDEATVHWAE</sequence>
<evidence type="ECO:0000259" key="8">
    <source>
        <dbReference type="Pfam" id="PF01182"/>
    </source>
</evidence>
<proteinExistence type="inferred from homology"/>
<comment type="pathway">
    <text evidence="3 7">Carbohydrate degradation; pentose phosphate pathway; D-ribulose 5-phosphate from D-glucose 6-phosphate (oxidative stage): step 2/3.</text>
</comment>
<evidence type="ECO:0000256" key="2">
    <source>
        <dbReference type="ARBA" id="ARBA00002681"/>
    </source>
</evidence>
<evidence type="ECO:0000256" key="1">
    <source>
        <dbReference type="ARBA" id="ARBA00000832"/>
    </source>
</evidence>